<evidence type="ECO:0000313" key="2">
    <source>
        <dbReference type="Proteomes" id="UP000324222"/>
    </source>
</evidence>
<gene>
    <name evidence="1" type="ORF">E2C01_067871</name>
</gene>
<sequence length="102" mass="11264">MEVLRRRLLEYGPESLPFFPHTRRMTGSVVLSGTVKGSRTRATRWKGLQRDGGATPPLTPNLCPKLYSSRGQASSQRLPCLPACLPAASRTPTHLLHRSLTL</sequence>
<dbReference type="EMBL" id="VSRR010036984">
    <property type="protein sequence ID" value="MPC73538.1"/>
    <property type="molecule type" value="Genomic_DNA"/>
</dbReference>
<protein>
    <submittedName>
        <fullName evidence="1">Uncharacterized protein</fullName>
    </submittedName>
</protein>
<evidence type="ECO:0000313" key="1">
    <source>
        <dbReference type="EMBL" id="MPC73538.1"/>
    </source>
</evidence>
<comment type="caution">
    <text evidence="1">The sequence shown here is derived from an EMBL/GenBank/DDBJ whole genome shotgun (WGS) entry which is preliminary data.</text>
</comment>
<name>A0A5B7HXY9_PORTR</name>
<keyword evidence="2" id="KW-1185">Reference proteome</keyword>
<proteinExistence type="predicted"/>
<accession>A0A5B7HXY9</accession>
<dbReference type="Proteomes" id="UP000324222">
    <property type="component" value="Unassembled WGS sequence"/>
</dbReference>
<organism evidence="1 2">
    <name type="scientific">Portunus trituberculatus</name>
    <name type="common">Swimming crab</name>
    <name type="synonym">Neptunus trituberculatus</name>
    <dbReference type="NCBI Taxonomy" id="210409"/>
    <lineage>
        <taxon>Eukaryota</taxon>
        <taxon>Metazoa</taxon>
        <taxon>Ecdysozoa</taxon>
        <taxon>Arthropoda</taxon>
        <taxon>Crustacea</taxon>
        <taxon>Multicrustacea</taxon>
        <taxon>Malacostraca</taxon>
        <taxon>Eumalacostraca</taxon>
        <taxon>Eucarida</taxon>
        <taxon>Decapoda</taxon>
        <taxon>Pleocyemata</taxon>
        <taxon>Brachyura</taxon>
        <taxon>Eubrachyura</taxon>
        <taxon>Portunoidea</taxon>
        <taxon>Portunidae</taxon>
        <taxon>Portuninae</taxon>
        <taxon>Portunus</taxon>
    </lineage>
</organism>
<dbReference type="AlphaFoldDB" id="A0A5B7HXY9"/>
<reference evidence="1 2" key="1">
    <citation type="submission" date="2019-05" db="EMBL/GenBank/DDBJ databases">
        <title>Another draft genome of Portunus trituberculatus and its Hox gene families provides insights of decapod evolution.</title>
        <authorList>
            <person name="Jeong J.-H."/>
            <person name="Song I."/>
            <person name="Kim S."/>
            <person name="Choi T."/>
            <person name="Kim D."/>
            <person name="Ryu S."/>
            <person name="Kim W."/>
        </authorList>
    </citation>
    <scope>NUCLEOTIDE SEQUENCE [LARGE SCALE GENOMIC DNA]</scope>
    <source>
        <tissue evidence="1">Muscle</tissue>
    </source>
</reference>